<feature type="compositionally biased region" description="Polar residues" evidence="1">
    <location>
        <begin position="299"/>
        <end position="309"/>
    </location>
</feature>
<keyword evidence="3" id="KW-1185">Reference proteome</keyword>
<feature type="region of interest" description="Disordered" evidence="1">
    <location>
        <begin position="217"/>
        <end position="251"/>
    </location>
</feature>
<dbReference type="Proteomes" id="UP001165085">
    <property type="component" value="Unassembled WGS sequence"/>
</dbReference>
<dbReference type="GO" id="GO:0044727">
    <property type="term" value="P:epigenetic programing of male pronucleus"/>
    <property type="evidence" value="ECO:0007669"/>
    <property type="project" value="TreeGrafter"/>
</dbReference>
<feature type="region of interest" description="Disordered" evidence="1">
    <location>
        <begin position="384"/>
        <end position="490"/>
    </location>
</feature>
<name>A0A9W7B857_9STRA</name>
<dbReference type="EMBL" id="BRXY01000309">
    <property type="protein sequence ID" value="GMH86006.1"/>
    <property type="molecule type" value="Genomic_DNA"/>
</dbReference>
<feature type="compositionally biased region" description="Gly residues" evidence="1">
    <location>
        <begin position="414"/>
        <end position="423"/>
    </location>
</feature>
<dbReference type="GO" id="GO:0042393">
    <property type="term" value="F:histone binding"/>
    <property type="evidence" value="ECO:0007669"/>
    <property type="project" value="TreeGrafter"/>
</dbReference>
<proteinExistence type="predicted"/>
<organism evidence="2 3">
    <name type="scientific">Triparma strigata</name>
    <dbReference type="NCBI Taxonomy" id="1606541"/>
    <lineage>
        <taxon>Eukaryota</taxon>
        <taxon>Sar</taxon>
        <taxon>Stramenopiles</taxon>
        <taxon>Ochrophyta</taxon>
        <taxon>Bolidophyceae</taxon>
        <taxon>Parmales</taxon>
        <taxon>Triparmaceae</taxon>
        <taxon>Triparma</taxon>
    </lineage>
</organism>
<feature type="region of interest" description="Disordered" evidence="1">
    <location>
        <begin position="299"/>
        <end position="320"/>
    </location>
</feature>
<dbReference type="AlphaFoldDB" id="A0A9W7B857"/>
<dbReference type="OrthoDB" id="406368at2759"/>
<gene>
    <name evidence="2" type="ORF">TrST_g9977</name>
</gene>
<feature type="compositionally biased region" description="Gly residues" evidence="1">
    <location>
        <begin position="217"/>
        <end position="229"/>
    </location>
</feature>
<protein>
    <submittedName>
        <fullName evidence="2">Uncharacterized protein</fullName>
    </submittedName>
</protein>
<sequence>MPAPISFGARTGRDNNYVGVTKLENNPVGPGTYGNLGAAISPTKPSYAPFGSTAKRKFDNPNAAAAPSPMTYDPKPVGEDVVSVSAPFKGNAPRIPEPRKQDYVPGPGAYQIPSTIKPAAPSLQRSFFDESPLWSRTATAPSIPGRGQCYGYEEGGNGELVMQRPVHQGYKGVSGDTVGPMDYKPKLTQTHKTTNVINFGKGTSRPYISNKLSSMKGGGKGAGFSGPGPGSYNLEGKTNTSAAKPPVARKRNAVFESKVQRLKEKRSNEVLGPSPTSYNIPSTLKIQEKPDNVQCFGTSSNRFQTSKSVGPSPGSYGKPISDFERRAMEARKIKMRQPGHKEPTPFGTSGQRFAVKRSDVGAAPGSYEFNDSMANELQKKLVSRNGAFGSSSKRFPKWEAEKVGSKSAPSSAGQAGGHGGYGGMLKLATGEYAPPAKPKNNKPYTGRPERNFLKGSGGGGGGKTSSFASGSKRGYAKSSSDHAPPPGTYDVSLKWQAKSVVPLHSGPASRIPSEKSTTADVGPAQYNIKSTFAVKRNNRKDIMVSTQSRFKEKDNQTPGPSDYYSEYATGGMIQPTFNISIAESSRVMF</sequence>
<evidence type="ECO:0000256" key="1">
    <source>
        <dbReference type="SAM" id="MobiDB-lite"/>
    </source>
</evidence>
<reference evidence="3" key="1">
    <citation type="journal article" date="2023" name="Commun. Biol.">
        <title>Genome analysis of Parmales, the sister group of diatoms, reveals the evolutionary specialization of diatoms from phago-mixotrophs to photoautotrophs.</title>
        <authorList>
            <person name="Ban H."/>
            <person name="Sato S."/>
            <person name="Yoshikawa S."/>
            <person name="Yamada K."/>
            <person name="Nakamura Y."/>
            <person name="Ichinomiya M."/>
            <person name="Sato N."/>
            <person name="Blanc-Mathieu R."/>
            <person name="Endo H."/>
            <person name="Kuwata A."/>
            <person name="Ogata H."/>
        </authorList>
    </citation>
    <scope>NUCLEOTIDE SEQUENCE [LARGE SCALE GENOMIC DNA]</scope>
    <source>
        <strain evidence="3">NIES 3701</strain>
    </source>
</reference>
<evidence type="ECO:0000313" key="3">
    <source>
        <dbReference type="Proteomes" id="UP001165085"/>
    </source>
</evidence>
<accession>A0A9W7B857</accession>
<dbReference type="PANTHER" id="PTHR35678">
    <property type="entry name" value="PROTEIN STPG4"/>
    <property type="match status" value="1"/>
</dbReference>
<evidence type="ECO:0000313" key="2">
    <source>
        <dbReference type="EMBL" id="GMH86006.1"/>
    </source>
</evidence>
<feature type="region of interest" description="Disordered" evidence="1">
    <location>
        <begin position="51"/>
        <end position="78"/>
    </location>
</feature>
<dbReference type="GO" id="GO:0003682">
    <property type="term" value="F:chromatin binding"/>
    <property type="evidence" value="ECO:0007669"/>
    <property type="project" value="TreeGrafter"/>
</dbReference>
<feature type="region of interest" description="Disordered" evidence="1">
    <location>
        <begin position="333"/>
        <end position="353"/>
    </location>
</feature>
<dbReference type="PANTHER" id="PTHR35678:SF1">
    <property type="entry name" value="PROTEIN STPG4"/>
    <property type="match status" value="1"/>
</dbReference>
<comment type="caution">
    <text evidence="2">The sequence shown here is derived from an EMBL/GenBank/DDBJ whole genome shotgun (WGS) entry which is preliminary data.</text>
</comment>